<evidence type="ECO:0008006" key="3">
    <source>
        <dbReference type="Google" id="ProtNLM"/>
    </source>
</evidence>
<proteinExistence type="predicted"/>
<dbReference type="EMBL" id="JAVRRT010000007">
    <property type="protein sequence ID" value="KAK5170183.1"/>
    <property type="molecule type" value="Genomic_DNA"/>
</dbReference>
<protein>
    <recommendedName>
        <fullName evidence="3">F-box domain-containing protein</fullName>
    </recommendedName>
</protein>
<evidence type="ECO:0000313" key="1">
    <source>
        <dbReference type="EMBL" id="KAK5170183.1"/>
    </source>
</evidence>
<organism evidence="1 2">
    <name type="scientific">Saxophila tyrrhenica</name>
    <dbReference type="NCBI Taxonomy" id="1690608"/>
    <lineage>
        <taxon>Eukaryota</taxon>
        <taxon>Fungi</taxon>
        <taxon>Dikarya</taxon>
        <taxon>Ascomycota</taxon>
        <taxon>Pezizomycotina</taxon>
        <taxon>Dothideomycetes</taxon>
        <taxon>Dothideomycetidae</taxon>
        <taxon>Mycosphaerellales</taxon>
        <taxon>Extremaceae</taxon>
        <taxon>Saxophila</taxon>
    </lineage>
</organism>
<gene>
    <name evidence="1" type="ORF">LTR77_004768</name>
</gene>
<keyword evidence="2" id="KW-1185">Reference proteome</keyword>
<dbReference type="Proteomes" id="UP001337655">
    <property type="component" value="Unassembled WGS sequence"/>
</dbReference>
<comment type="caution">
    <text evidence="1">The sequence shown here is derived from an EMBL/GenBank/DDBJ whole genome shotgun (WGS) entry which is preliminary data.</text>
</comment>
<dbReference type="AlphaFoldDB" id="A0AAV9PEC6"/>
<dbReference type="RefSeq" id="XP_064659381.1">
    <property type="nucleotide sequence ID" value="XM_064802020.1"/>
</dbReference>
<sequence>MLQTVKTLGPSAVTTPMASPFSRLPEEMLVLILDELHTAKDTERERDAESRPISTDGTEFDSFKNLRSACREYTYLPRLLSRLFRCIRLFPLPQHMELQDITCPDLSVLRPYVRRVTFNSRPTRENDDVTGLESMFTNILSRLPNAGEVFIAVGSELLFRTILSSLGRSGTMITDLDFHYYMEGLFDWTTDDLLDNLDLSALRSLKFGADVWLNYSELSRRVSRIPDDTNRALNRLLKCCSSTIKSLSFGNGLLLGWPHPIDPPPILPSLQSLNMIRNAKSLQMEYFATYLRSSCPALTLLVLDAGVNDREEYRYVWDAVRDHTSRMTVRCMRHPQDKNGGDDWHTVFSHFTGDVSRQGEIVGDPYGDALVGLKEYLSGVREWNERVEGWLHAL</sequence>
<name>A0AAV9PEC6_9PEZI</name>
<evidence type="ECO:0000313" key="2">
    <source>
        <dbReference type="Proteomes" id="UP001337655"/>
    </source>
</evidence>
<dbReference type="GeneID" id="89926113"/>
<accession>A0AAV9PEC6</accession>
<reference evidence="1 2" key="1">
    <citation type="submission" date="2023-08" db="EMBL/GenBank/DDBJ databases">
        <title>Black Yeasts Isolated from many extreme environments.</title>
        <authorList>
            <person name="Coleine C."/>
            <person name="Stajich J.E."/>
            <person name="Selbmann L."/>
        </authorList>
    </citation>
    <scope>NUCLEOTIDE SEQUENCE [LARGE SCALE GENOMIC DNA]</scope>
    <source>
        <strain evidence="1 2">CCFEE 5935</strain>
    </source>
</reference>